<proteinExistence type="predicted"/>
<dbReference type="RefSeq" id="WP_192460430.1">
    <property type="nucleotide sequence ID" value="NZ_JACYFJ010000001.1"/>
</dbReference>
<feature type="transmembrane region" description="Helical" evidence="5">
    <location>
        <begin position="12"/>
        <end position="34"/>
    </location>
</feature>
<dbReference type="PANTHER" id="PTHR30566">
    <property type="entry name" value="YNAI-RELATED MECHANOSENSITIVE ION CHANNEL"/>
    <property type="match status" value="1"/>
</dbReference>
<feature type="domain" description="Mechanosensitive ion channel MscS" evidence="6">
    <location>
        <begin position="183"/>
        <end position="249"/>
    </location>
</feature>
<dbReference type="EMBL" id="JBHSAW010000004">
    <property type="protein sequence ID" value="MFC4095939.1"/>
    <property type="molecule type" value="Genomic_DNA"/>
</dbReference>
<dbReference type="SUPFAM" id="SSF50182">
    <property type="entry name" value="Sm-like ribonucleoproteins"/>
    <property type="match status" value="1"/>
</dbReference>
<comment type="subcellular location">
    <subcellularLocation>
        <location evidence="1">Membrane</location>
    </subcellularLocation>
</comment>
<gene>
    <name evidence="7" type="ORF">ACFOUT_08635</name>
</gene>
<evidence type="ECO:0000256" key="1">
    <source>
        <dbReference type="ARBA" id="ARBA00004370"/>
    </source>
</evidence>
<sequence length="360" mass="40999">MLNKYIDLSSNSFYYLLGAMAALFAAYFILLFLIRRLGKNPKYVLPIEAVKKVSAPIGLILFSIFLRLDSLRTLLNLSDYSYYFRKASTLLFIFAFTWLILTAIKIAKHHIIGKYDLEASDNYRARKVTTQFNILERIVIFIIIILAIGFALMSFESIREVGVSVFASAGVAGIIIGFSAQKLIGTILAGIQIAIAQPIKIDDVVIVEGEWGRIEKIMLTYVVVKIWDKRRLIVPTTYFIEKPFQNWTKSSADILATVFLYTDYKVPFDALREELTSILNNTDLWDGEVNVLQVTDTKANYVETRALMSAKDSPTAWDLRVHVREKLIVFLQENYPESLARTRVSFESSLAVQQEEQIDT</sequence>
<protein>
    <submittedName>
        <fullName evidence="7">Mechanosensitive ion channel family protein</fullName>
    </submittedName>
</protein>
<evidence type="ECO:0000256" key="2">
    <source>
        <dbReference type="ARBA" id="ARBA00022692"/>
    </source>
</evidence>
<feature type="transmembrane region" description="Helical" evidence="5">
    <location>
        <begin position="134"/>
        <end position="155"/>
    </location>
</feature>
<evidence type="ECO:0000256" key="5">
    <source>
        <dbReference type="SAM" id="Phobius"/>
    </source>
</evidence>
<organism evidence="7 8">
    <name type="scientific">Euzebyella saccharophila</name>
    <dbReference type="NCBI Taxonomy" id="679664"/>
    <lineage>
        <taxon>Bacteria</taxon>
        <taxon>Pseudomonadati</taxon>
        <taxon>Bacteroidota</taxon>
        <taxon>Flavobacteriia</taxon>
        <taxon>Flavobacteriales</taxon>
        <taxon>Flavobacteriaceae</taxon>
        <taxon>Euzebyella</taxon>
    </lineage>
</organism>
<keyword evidence="4 5" id="KW-0472">Membrane</keyword>
<keyword evidence="8" id="KW-1185">Reference proteome</keyword>
<dbReference type="Pfam" id="PF00924">
    <property type="entry name" value="MS_channel_2nd"/>
    <property type="match status" value="1"/>
</dbReference>
<evidence type="ECO:0000259" key="6">
    <source>
        <dbReference type="Pfam" id="PF00924"/>
    </source>
</evidence>
<dbReference type="InterPro" id="IPR023408">
    <property type="entry name" value="MscS_beta-dom_sf"/>
</dbReference>
<evidence type="ECO:0000256" key="4">
    <source>
        <dbReference type="ARBA" id="ARBA00023136"/>
    </source>
</evidence>
<name>A0ABV8JNK4_9FLAO</name>
<dbReference type="Gene3D" id="1.10.287.1260">
    <property type="match status" value="1"/>
</dbReference>
<evidence type="ECO:0000256" key="3">
    <source>
        <dbReference type="ARBA" id="ARBA00022989"/>
    </source>
</evidence>
<dbReference type="InterPro" id="IPR006685">
    <property type="entry name" value="MscS_channel_2nd"/>
</dbReference>
<feature type="transmembrane region" description="Helical" evidence="5">
    <location>
        <begin position="161"/>
        <end position="180"/>
    </location>
</feature>
<dbReference type="InterPro" id="IPR010920">
    <property type="entry name" value="LSM_dom_sf"/>
</dbReference>
<evidence type="ECO:0000313" key="7">
    <source>
        <dbReference type="EMBL" id="MFC4095939.1"/>
    </source>
</evidence>
<feature type="transmembrane region" description="Helical" evidence="5">
    <location>
        <begin position="87"/>
        <end position="107"/>
    </location>
</feature>
<dbReference type="Gene3D" id="2.30.30.60">
    <property type="match status" value="1"/>
</dbReference>
<evidence type="ECO:0000313" key="8">
    <source>
        <dbReference type="Proteomes" id="UP001595814"/>
    </source>
</evidence>
<feature type="transmembrane region" description="Helical" evidence="5">
    <location>
        <begin position="55"/>
        <end position="75"/>
    </location>
</feature>
<dbReference type="PANTHER" id="PTHR30566:SF25">
    <property type="entry name" value="INNER MEMBRANE PROTEIN"/>
    <property type="match status" value="1"/>
</dbReference>
<comment type="caution">
    <text evidence="7">The sequence shown here is derived from an EMBL/GenBank/DDBJ whole genome shotgun (WGS) entry which is preliminary data.</text>
</comment>
<dbReference type="Proteomes" id="UP001595814">
    <property type="component" value="Unassembled WGS sequence"/>
</dbReference>
<keyword evidence="2 5" id="KW-0812">Transmembrane</keyword>
<accession>A0ABV8JNK4</accession>
<keyword evidence="3 5" id="KW-1133">Transmembrane helix</keyword>
<reference evidence="8" key="1">
    <citation type="journal article" date="2019" name="Int. J. Syst. Evol. Microbiol.">
        <title>The Global Catalogue of Microorganisms (GCM) 10K type strain sequencing project: providing services to taxonomists for standard genome sequencing and annotation.</title>
        <authorList>
            <consortium name="The Broad Institute Genomics Platform"/>
            <consortium name="The Broad Institute Genome Sequencing Center for Infectious Disease"/>
            <person name="Wu L."/>
            <person name="Ma J."/>
        </authorList>
    </citation>
    <scope>NUCLEOTIDE SEQUENCE [LARGE SCALE GENOMIC DNA]</scope>
    <source>
        <strain evidence="8">CECT 7477</strain>
    </source>
</reference>